<organism evidence="1 2">
    <name type="scientific">Leptidea sinapis</name>
    <dbReference type="NCBI Taxonomy" id="189913"/>
    <lineage>
        <taxon>Eukaryota</taxon>
        <taxon>Metazoa</taxon>
        <taxon>Ecdysozoa</taxon>
        <taxon>Arthropoda</taxon>
        <taxon>Hexapoda</taxon>
        <taxon>Insecta</taxon>
        <taxon>Pterygota</taxon>
        <taxon>Neoptera</taxon>
        <taxon>Endopterygota</taxon>
        <taxon>Lepidoptera</taxon>
        <taxon>Glossata</taxon>
        <taxon>Ditrysia</taxon>
        <taxon>Papilionoidea</taxon>
        <taxon>Pieridae</taxon>
        <taxon>Dismorphiinae</taxon>
        <taxon>Leptidea</taxon>
    </lineage>
</organism>
<name>A0A5E4QIQ7_9NEOP</name>
<sequence>MPISIVAGRLPGEVKEGVDSNGAAVVQSALSHSPAVCEGEVTRARAHRERTAAGLARAESQPAETTRWTVGAGPRSLVGTLQKLLHEQSSNFKIG</sequence>
<accession>A0A5E4QIQ7</accession>
<evidence type="ECO:0000313" key="2">
    <source>
        <dbReference type="Proteomes" id="UP000324832"/>
    </source>
</evidence>
<protein>
    <submittedName>
        <fullName evidence="1">Uncharacterized protein</fullName>
    </submittedName>
</protein>
<gene>
    <name evidence="1" type="ORF">LSINAPIS_LOCUS8358</name>
</gene>
<dbReference type="Proteomes" id="UP000324832">
    <property type="component" value="Unassembled WGS sequence"/>
</dbReference>
<evidence type="ECO:0000313" key="1">
    <source>
        <dbReference type="EMBL" id="VVC96968.1"/>
    </source>
</evidence>
<keyword evidence="2" id="KW-1185">Reference proteome</keyword>
<dbReference type="EMBL" id="FZQP02002968">
    <property type="protein sequence ID" value="VVC96968.1"/>
    <property type="molecule type" value="Genomic_DNA"/>
</dbReference>
<reference evidence="1 2" key="1">
    <citation type="submission" date="2017-07" db="EMBL/GenBank/DDBJ databases">
        <authorList>
            <person name="Talla V."/>
            <person name="Backstrom N."/>
        </authorList>
    </citation>
    <scope>NUCLEOTIDE SEQUENCE [LARGE SCALE GENOMIC DNA]</scope>
</reference>
<proteinExistence type="predicted"/>
<dbReference type="AlphaFoldDB" id="A0A5E4QIQ7"/>